<feature type="signal peptide" evidence="2">
    <location>
        <begin position="1"/>
        <end position="29"/>
    </location>
</feature>
<comment type="caution">
    <text evidence="3">The sequence shown here is derived from an EMBL/GenBank/DDBJ whole genome shotgun (WGS) entry which is preliminary data.</text>
</comment>
<protein>
    <submittedName>
        <fullName evidence="3">Uncharacterized protein</fullName>
    </submittedName>
</protein>
<keyword evidence="1" id="KW-0472">Membrane</keyword>
<gene>
    <name evidence="3" type="ORF">GBAR_LOCUS6841</name>
</gene>
<evidence type="ECO:0000313" key="3">
    <source>
        <dbReference type="EMBL" id="CAI8010379.1"/>
    </source>
</evidence>
<proteinExistence type="predicted"/>
<keyword evidence="4" id="KW-1185">Reference proteome</keyword>
<evidence type="ECO:0000256" key="1">
    <source>
        <dbReference type="SAM" id="Phobius"/>
    </source>
</evidence>
<evidence type="ECO:0000256" key="2">
    <source>
        <dbReference type="SAM" id="SignalP"/>
    </source>
</evidence>
<sequence>MFLKAHAFAAGHLTPDGLLLVACLGGCEAGYVSDPVTVGSEGRYAGLKVAREQSDADAGVDGDVVTFWLVGEENRVRADQAVLFLGSAQTRKLHLSFAAVPSVPGVEEQEEVAAAPVDEPPRWFTTDLTVPNPADLGLLPSDSPQAFAATTFRIGGVPLLPGFVIVLGLLLALTGGSVLLYRRRLTW</sequence>
<organism evidence="3 4">
    <name type="scientific">Geodia barretti</name>
    <name type="common">Barrett's horny sponge</name>
    <dbReference type="NCBI Taxonomy" id="519541"/>
    <lineage>
        <taxon>Eukaryota</taxon>
        <taxon>Metazoa</taxon>
        <taxon>Porifera</taxon>
        <taxon>Demospongiae</taxon>
        <taxon>Heteroscleromorpha</taxon>
        <taxon>Tetractinellida</taxon>
        <taxon>Astrophorina</taxon>
        <taxon>Geodiidae</taxon>
        <taxon>Geodia</taxon>
    </lineage>
</organism>
<keyword evidence="2" id="KW-0732">Signal</keyword>
<feature type="transmembrane region" description="Helical" evidence="1">
    <location>
        <begin position="159"/>
        <end position="181"/>
    </location>
</feature>
<dbReference type="EMBL" id="CASHTH010001033">
    <property type="protein sequence ID" value="CAI8010379.1"/>
    <property type="molecule type" value="Genomic_DNA"/>
</dbReference>
<evidence type="ECO:0000313" key="4">
    <source>
        <dbReference type="Proteomes" id="UP001174909"/>
    </source>
</evidence>
<feature type="chain" id="PRO_5041336757" evidence="2">
    <location>
        <begin position="30"/>
        <end position="187"/>
    </location>
</feature>
<dbReference type="AlphaFoldDB" id="A0AA35RF73"/>
<accession>A0AA35RF73</accession>
<dbReference type="Proteomes" id="UP001174909">
    <property type="component" value="Unassembled WGS sequence"/>
</dbReference>
<name>A0AA35RF73_GEOBA</name>
<keyword evidence="1" id="KW-0812">Transmembrane</keyword>
<keyword evidence="1" id="KW-1133">Transmembrane helix</keyword>
<reference evidence="3" key="1">
    <citation type="submission" date="2023-03" db="EMBL/GenBank/DDBJ databases">
        <authorList>
            <person name="Steffen K."/>
            <person name="Cardenas P."/>
        </authorList>
    </citation>
    <scope>NUCLEOTIDE SEQUENCE</scope>
</reference>